<accession>A0A1M5GTT6</accession>
<reference evidence="2 3" key="1">
    <citation type="submission" date="2016-11" db="EMBL/GenBank/DDBJ databases">
        <authorList>
            <person name="Jaros S."/>
            <person name="Januszkiewicz K."/>
            <person name="Wedrychowicz H."/>
        </authorList>
    </citation>
    <scope>NUCLEOTIDE SEQUENCE [LARGE SCALE GENOMIC DNA]</scope>
    <source>
        <strain evidence="2 3">IBRC-M 10683</strain>
    </source>
</reference>
<evidence type="ECO:0000313" key="3">
    <source>
        <dbReference type="Proteomes" id="UP000183988"/>
    </source>
</evidence>
<organism evidence="2 3">
    <name type="scientific">Ornithinibacillus halophilus</name>
    <dbReference type="NCBI Taxonomy" id="930117"/>
    <lineage>
        <taxon>Bacteria</taxon>
        <taxon>Bacillati</taxon>
        <taxon>Bacillota</taxon>
        <taxon>Bacilli</taxon>
        <taxon>Bacillales</taxon>
        <taxon>Bacillaceae</taxon>
        <taxon>Ornithinibacillus</taxon>
    </lineage>
</organism>
<evidence type="ECO:0000313" key="2">
    <source>
        <dbReference type="EMBL" id="SHG07075.1"/>
    </source>
</evidence>
<sequence length="45" mass="5310">MDKQKIKWDEFDSEWLKKVDEQGTHKELVTKLSEPTPFSEGEAED</sequence>
<evidence type="ECO:0000256" key="1">
    <source>
        <dbReference type="SAM" id="MobiDB-lite"/>
    </source>
</evidence>
<dbReference type="Proteomes" id="UP000183988">
    <property type="component" value="Unassembled WGS sequence"/>
</dbReference>
<dbReference type="RefSeq" id="WP_159431558.1">
    <property type="nucleotide sequence ID" value="NZ_FQVW01000014.1"/>
</dbReference>
<dbReference type="AlphaFoldDB" id="A0A1M5GTT6"/>
<name>A0A1M5GTT6_9BACI</name>
<protein>
    <submittedName>
        <fullName evidence="2">Uncharacterized protein</fullName>
    </submittedName>
</protein>
<keyword evidence="3" id="KW-1185">Reference proteome</keyword>
<proteinExistence type="predicted"/>
<gene>
    <name evidence="2" type="ORF">SAMN05216225_101452</name>
</gene>
<dbReference type="EMBL" id="FQVW01000014">
    <property type="protein sequence ID" value="SHG07075.1"/>
    <property type="molecule type" value="Genomic_DNA"/>
</dbReference>
<feature type="region of interest" description="Disordered" evidence="1">
    <location>
        <begin position="24"/>
        <end position="45"/>
    </location>
</feature>